<proteinExistence type="predicted"/>
<protein>
    <submittedName>
        <fullName evidence="1">Uncharacterized protein</fullName>
    </submittedName>
</protein>
<dbReference type="AlphaFoldDB" id="A0A8H3AT16"/>
<evidence type="ECO:0000313" key="2">
    <source>
        <dbReference type="Proteomes" id="UP000663888"/>
    </source>
</evidence>
<dbReference type="EMBL" id="CAJMWX010000905">
    <property type="protein sequence ID" value="CAE6438417.1"/>
    <property type="molecule type" value="Genomic_DNA"/>
</dbReference>
<dbReference type="Proteomes" id="UP000663888">
    <property type="component" value="Unassembled WGS sequence"/>
</dbReference>
<name>A0A8H3AT16_9AGAM</name>
<organism evidence="1 2">
    <name type="scientific">Rhizoctonia solani</name>
    <dbReference type="NCBI Taxonomy" id="456999"/>
    <lineage>
        <taxon>Eukaryota</taxon>
        <taxon>Fungi</taxon>
        <taxon>Dikarya</taxon>
        <taxon>Basidiomycota</taxon>
        <taxon>Agaricomycotina</taxon>
        <taxon>Agaricomycetes</taxon>
        <taxon>Cantharellales</taxon>
        <taxon>Ceratobasidiaceae</taxon>
        <taxon>Rhizoctonia</taxon>
    </lineage>
</organism>
<reference evidence="1" key="1">
    <citation type="submission" date="2021-01" db="EMBL/GenBank/DDBJ databases">
        <authorList>
            <person name="Kaushik A."/>
        </authorList>
    </citation>
    <scope>NUCLEOTIDE SEQUENCE</scope>
    <source>
        <strain evidence="1">AG4-R118</strain>
    </source>
</reference>
<gene>
    <name evidence="1" type="ORF">RDB_LOCUS46202</name>
</gene>
<sequence length="361" mass="41984">MPTLPFARLPSAPLPGSSYYISNALIIAKRVALGLEDPVRIEFDGEWKKGDALFDWYQRHSRTTIESMQLRKEQKAPFFHEYVTFRLSDGTCFRIDRRQLPDERSPMGCTQHEGVEAYDTIEQIADLEDSMYNASLCLVQLDFTVNVELNLIIGICRAIYERPDTRNYTVQRYNCYFYSQTIVMCTLCTVYEWDEYYIWGPRNLQQEIGDALKVRMPLEALDKDPDISIKISNKQTQPQPRRVIISDPTQSNRPQTEHTPVRKTLFGVFRSTHKGGRPRPMQELDIGDFQRYLSGKIRAHGIRVEQYKFLLRSNAGDVERGIKLAMDCMWLYGRFVKKRLKGSGEMEQPILKEIKESLTLL</sequence>
<evidence type="ECO:0000313" key="1">
    <source>
        <dbReference type="EMBL" id="CAE6438417.1"/>
    </source>
</evidence>
<accession>A0A8H3AT16</accession>
<comment type="caution">
    <text evidence="1">The sequence shown here is derived from an EMBL/GenBank/DDBJ whole genome shotgun (WGS) entry which is preliminary data.</text>
</comment>